<feature type="compositionally biased region" description="Low complexity" evidence="1">
    <location>
        <begin position="126"/>
        <end position="137"/>
    </location>
</feature>
<protein>
    <submittedName>
        <fullName evidence="2">Uncharacterized protein</fullName>
    </submittedName>
</protein>
<feature type="compositionally biased region" description="Basic and acidic residues" evidence="1">
    <location>
        <begin position="192"/>
        <end position="203"/>
    </location>
</feature>
<name>A0AAD6NLF8_DREDA</name>
<keyword evidence="3" id="KW-1185">Reference proteome</keyword>
<evidence type="ECO:0000313" key="3">
    <source>
        <dbReference type="Proteomes" id="UP001221413"/>
    </source>
</evidence>
<organism evidence="2 3">
    <name type="scientific">Drechslerella dactyloides</name>
    <name type="common">Nematode-trapping fungus</name>
    <name type="synonym">Arthrobotrys dactyloides</name>
    <dbReference type="NCBI Taxonomy" id="74499"/>
    <lineage>
        <taxon>Eukaryota</taxon>
        <taxon>Fungi</taxon>
        <taxon>Dikarya</taxon>
        <taxon>Ascomycota</taxon>
        <taxon>Pezizomycotina</taxon>
        <taxon>Orbiliomycetes</taxon>
        <taxon>Orbiliales</taxon>
        <taxon>Orbiliaceae</taxon>
        <taxon>Drechslerella</taxon>
    </lineage>
</organism>
<feature type="compositionally biased region" description="Basic and acidic residues" evidence="1">
    <location>
        <begin position="167"/>
        <end position="185"/>
    </location>
</feature>
<evidence type="ECO:0000256" key="1">
    <source>
        <dbReference type="SAM" id="MobiDB-lite"/>
    </source>
</evidence>
<gene>
    <name evidence="2" type="ORF">Dda_3763</name>
</gene>
<comment type="caution">
    <text evidence="2">The sequence shown here is derived from an EMBL/GenBank/DDBJ whole genome shotgun (WGS) entry which is preliminary data.</text>
</comment>
<dbReference type="Proteomes" id="UP001221413">
    <property type="component" value="Unassembled WGS sequence"/>
</dbReference>
<feature type="compositionally biased region" description="Polar residues" evidence="1">
    <location>
        <begin position="93"/>
        <end position="102"/>
    </location>
</feature>
<reference evidence="2" key="1">
    <citation type="submission" date="2023-01" db="EMBL/GenBank/DDBJ databases">
        <title>The chitinases involved in constricting ring structure development in the nematode-trapping fungus Drechslerella dactyloides.</title>
        <authorList>
            <person name="Wang R."/>
            <person name="Zhang L."/>
            <person name="Tang P."/>
            <person name="Li S."/>
            <person name="Liang L."/>
        </authorList>
    </citation>
    <scope>NUCLEOTIDE SEQUENCE</scope>
    <source>
        <strain evidence="2">YMF1.00031</strain>
    </source>
</reference>
<feature type="compositionally biased region" description="Low complexity" evidence="1">
    <location>
        <begin position="426"/>
        <end position="440"/>
    </location>
</feature>
<feature type="compositionally biased region" description="Basic and acidic residues" evidence="1">
    <location>
        <begin position="212"/>
        <end position="227"/>
    </location>
</feature>
<dbReference type="EMBL" id="JAQGDS010000004">
    <property type="protein sequence ID" value="KAJ6261098.1"/>
    <property type="molecule type" value="Genomic_DNA"/>
</dbReference>
<evidence type="ECO:0000313" key="2">
    <source>
        <dbReference type="EMBL" id="KAJ6261098.1"/>
    </source>
</evidence>
<proteinExistence type="predicted"/>
<feature type="region of interest" description="Disordered" evidence="1">
    <location>
        <begin position="88"/>
        <end position="137"/>
    </location>
</feature>
<accession>A0AAD6NLF8</accession>
<feature type="region of interest" description="Disordered" evidence="1">
    <location>
        <begin position="165"/>
        <end position="448"/>
    </location>
</feature>
<feature type="compositionally biased region" description="Polar residues" evidence="1">
    <location>
        <begin position="318"/>
        <end position="343"/>
    </location>
</feature>
<dbReference type="AlphaFoldDB" id="A0AAD6NLF8"/>
<sequence length="458" mass="50915">MLKIKRWPCNEVHKDPNLECEICEVIPYGVVIKPSDWPPEAREILRAANLKDREQRAQKPLPVTPNSSISISKTLEDSLAPEATAAIEENKENISVQVSQQGPKLDAGESSSAVVPHTPEKKQIYSPTPSLTSIPSPSSVSIMTATAMSIKKVELDDIEVLHYIPTHPDKEREQNNTKLKNDKGKGKAQPDYQKKESHQDHHEGKGRHRGQKVNERPEQLKSQDRQMRKSQGHTARAQIQSLQHEKARIDKENRANSETYAAYKRSVSMPEPHRESKPRPMLQIPPTDRRAGKTLPTPTSPGRASRHQTPTKKPGFFATNQYYQSGRPSVSTSALATSRQESAANKPANLPEPATAHRQASYGDYLTVPRRPQHDLRRARSPSPAGSRPRTSLGPRPGVSAPGPSRPITALGQRPDMPLGTRPETSMASISTHSSSNPTSDQDGDRRIGKLKRFFRKF</sequence>
<feature type="compositionally biased region" description="Low complexity" evidence="1">
    <location>
        <begin position="381"/>
        <end position="390"/>
    </location>
</feature>
<feature type="compositionally biased region" description="Basic and acidic residues" evidence="1">
    <location>
        <begin position="243"/>
        <end position="255"/>
    </location>
</feature>